<proteinExistence type="predicted"/>
<dbReference type="Proteomes" id="UP000295794">
    <property type="component" value="Unassembled WGS sequence"/>
</dbReference>
<organism evidence="2 4">
    <name type="scientific">Iodobacter fluviatilis</name>
    <dbReference type="NCBI Taxonomy" id="537"/>
    <lineage>
        <taxon>Bacteria</taxon>
        <taxon>Pseudomonadati</taxon>
        <taxon>Pseudomonadota</taxon>
        <taxon>Betaproteobacteria</taxon>
        <taxon>Neisseriales</taxon>
        <taxon>Chitinibacteraceae</taxon>
        <taxon>Iodobacter</taxon>
    </lineage>
</organism>
<keyword evidence="5" id="KW-1185">Reference proteome</keyword>
<reference evidence="3 5" key="2">
    <citation type="submission" date="2019-03" db="EMBL/GenBank/DDBJ databases">
        <title>Genomic Encyclopedia of Type Strains, Phase IV (KMG-IV): sequencing the most valuable type-strain genomes for metagenomic binning, comparative biology and taxonomic classification.</title>
        <authorList>
            <person name="Goeker M."/>
        </authorList>
    </citation>
    <scope>NUCLEOTIDE SEQUENCE [LARGE SCALE GENOMIC DNA]</scope>
    <source>
        <strain evidence="3 5">DSM 3764</strain>
    </source>
</reference>
<dbReference type="Gene3D" id="3.10.450.40">
    <property type="match status" value="1"/>
</dbReference>
<sequence length="116" mass="12586">MAGLNRHSGHAIDDLAHIQQSIADVLTTPLGSRLMRRDYGSEIPALIDQPLNGATRLRVMAATATALKKWEPRIRAQRVTLELGQPHGALSVTLEAERIDGPRGQQPVALSIPLRA</sequence>
<protein>
    <submittedName>
        <fullName evidence="2">Phage P2 baseplate assembly protein gpV</fullName>
    </submittedName>
</protein>
<evidence type="ECO:0000313" key="2">
    <source>
        <dbReference type="EMBL" id="STQ89291.1"/>
    </source>
</evidence>
<dbReference type="AlphaFoldDB" id="A0A377Q641"/>
<accession>A0A377Q641</accession>
<evidence type="ECO:0000313" key="3">
    <source>
        <dbReference type="EMBL" id="TCU90264.1"/>
    </source>
</evidence>
<evidence type="ECO:0000259" key="1">
    <source>
        <dbReference type="Pfam" id="PF04965"/>
    </source>
</evidence>
<dbReference type="OrthoDB" id="9802846at2"/>
<dbReference type="Proteomes" id="UP000255108">
    <property type="component" value="Unassembled WGS sequence"/>
</dbReference>
<evidence type="ECO:0000313" key="4">
    <source>
        <dbReference type="Proteomes" id="UP000255108"/>
    </source>
</evidence>
<dbReference type="Pfam" id="PF04965">
    <property type="entry name" value="GPW_gp25"/>
    <property type="match status" value="1"/>
</dbReference>
<dbReference type="RefSeq" id="WP_115225753.1">
    <property type="nucleotide sequence ID" value="NZ_CAWOLO010000001.1"/>
</dbReference>
<reference evidence="2 4" key="1">
    <citation type="submission" date="2018-06" db="EMBL/GenBank/DDBJ databases">
        <authorList>
            <consortium name="Pathogen Informatics"/>
            <person name="Doyle S."/>
        </authorList>
    </citation>
    <scope>NUCLEOTIDE SEQUENCE [LARGE SCALE GENOMIC DNA]</scope>
    <source>
        <strain evidence="2 4">NCTC11159</strain>
    </source>
</reference>
<name>A0A377Q641_9NEIS</name>
<dbReference type="EMBL" id="UGHR01000001">
    <property type="protein sequence ID" value="STQ89291.1"/>
    <property type="molecule type" value="Genomic_DNA"/>
</dbReference>
<feature type="domain" description="IraD/Gp25-like" evidence="1">
    <location>
        <begin position="15"/>
        <end position="97"/>
    </location>
</feature>
<gene>
    <name evidence="3" type="ORF">EV682_101289</name>
    <name evidence="2" type="ORF">NCTC11159_00307</name>
</gene>
<dbReference type="SUPFAM" id="SSF160719">
    <property type="entry name" value="gpW/gp25-like"/>
    <property type="match status" value="1"/>
</dbReference>
<dbReference type="EMBL" id="SMBT01000001">
    <property type="protein sequence ID" value="TCU90264.1"/>
    <property type="molecule type" value="Genomic_DNA"/>
</dbReference>
<dbReference type="InterPro" id="IPR007048">
    <property type="entry name" value="IraD/Gp25-like"/>
</dbReference>
<evidence type="ECO:0000313" key="5">
    <source>
        <dbReference type="Proteomes" id="UP000295794"/>
    </source>
</evidence>